<dbReference type="PANTHER" id="PTHR10627:SF76">
    <property type="entry name" value="KH DOMAIN-CONTAINING PROTEIN YLL032C"/>
    <property type="match status" value="1"/>
</dbReference>
<feature type="compositionally biased region" description="Low complexity" evidence="4">
    <location>
        <begin position="1030"/>
        <end position="1072"/>
    </location>
</feature>
<dbReference type="PROSITE" id="PS50084">
    <property type="entry name" value="KH_TYPE_1"/>
    <property type="match status" value="2"/>
</dbReference>
<dbReference type="InterPro" id="IPR001660">
    <property type="entry name" value="SAM"/>
</dbReference>
<accession>A0A1Y2C166</accession>
<evidence type="ECO:0000313" key="6">
    <source>
        <dbReference type="EMBL" id="ORY40778.1"/>
    </source>
</evidence>
<feature type="domain" description="SAM" evidence="5">
    <location>
        <begin position="943"/>
        <end position="1006"/>
    </location>
</feature>
<dbReference type="InterPro" id="IPR056553">
    <property type="entry name" value="KH_Mug60-KHD4"/>
</dbReference>
<dbReference type="GO" id="GO:0003729">
    <property type="term" value="F:mRNA binding"/>
    <property type="evidence" value="ECO:0007669"/>
    <property type="project" value="TreeGrafter"/>
</dbReference>
<reference evidence="6 7" key="1">
    <citation type="submission" date="2016-07" db="EMBL/GenBank/DDBJ databases">
        <title>Pervasive Adenine N6-methylation of Active Genes in Fungi.</title>
        <authorList>
            <consortium name="DOE Joint Genome Institute"/>
            <person name="Mondo S.J."/>
            <person name="Dannebaum R.O."/>
            <person name="Kuo R.C."/>
            <person name="Labutti K."/>
            <person name="Haridas S."/>
            <person name="Kuo A."/>
            <person name="Salamov A."/>
            <person name="Ahrendt S.R."/>
            <person name="Lipzen A."/>
            <person name="Sullivan W."/>
            <person name="Andreopoulos W.B."/>
            <person name="Clum A."/>
            <person name="Lindquist E."/>
            <person name="Daum C."/>
            <person name="Ramamoorthy G.K."/>
            <person name="Gryganskyi A."/>
            <person name="Culley D."/>
            <person name="Magnuson J.K."/>
            <person name="James T.Y."/>
            <person name="O'Malley M.A."/>
            <person name="Stajich J.E."/>
            <person name="Spatafora J.W."/>
            <person name="Visel A."/>
            <person name="Grigoriev I.V."/>
        </authorList>
    </citation>
    <scope>NUCLEOTIDE SEQUENCE [LARGE SCALE GENOMIC DNA]</scope>
    <source>
        <strain evidence="6 7">JEL800</strain>
    </source>
</reference>
<dbReference type="STRING" id="329046.A0A1Y2C166"/>
<comment type="similarity">
    <text evidence="1">Belongs to the BicC family.</text>
</comment>
<organism evidence="6 7">
    <name type="scientific">Rhizoclosmatium globosum</name>
    <dbReference type="NCBI Taxonomy" id="329046"/>
    <lineage>
        <taxon>Eukaryota</taxon>
        <taxon>Fungi</taxon>
        <taxon>Fungi incertae sedis</taxon>
        <taxon>Chytridiomycota</taxon>
        <taxon>Chytridiomycota incertae sedis</taxon>
        <taxon>Chytridiomycetes</taxon>
        <taxon>Chytridiales</taxon>
        <taxon>Chytriomycetaceae</taxon>
        <taxon>Rhizoclosmatium</taxon>
    </lineage>
</organism>
<dbReference type="SUPFAM" id="SSF54791">
    <property type="entry name" value="Eukaryotic type KH-domain (KH-domain type I)"/>
    <property type="match status" value="3"/>
</dbReference>
<feature type="compositionally biased region" description="Low complexity" evidence="4">
    <location>
        <begin position="1118"/>
        <end position="1139"/>
    </location>
</feature>
<dbReference type="PROSITE" id="PS50105">
    <property type="entry name" value="SAM_DOMAIN"/>
    <property type="match status" value="1"/>
</dbReference>
<dbReference type="Gene3D" id="1.10.150.50">
    <property type="entry name" value="Transcription Factor, Ets-1"/>
    <property type="match status" value="1"/>
</dbReference>
<dbReference type="Pfam" id="PF00536">
    <property type="entry name" value="SAM_1"/>
    <property type="match status" value="1"/>
</dbReference>
<dbReference type="Pfam" id="PF24563">
    <property type="entry name" value="KH_Mug60-KHD4"/>
    <property type="match status" value="1"/>
</dbReference>
<dbReference type="Gene3D" id="3.30.1370.10">
    <property type="entry name" value="K Homology domain, type 1"/>
    <property type="match status" value="3"/>
</dbReference>
<dbReference type="SMART" id="SM00454">
    <property type="entry name" value="SAM"/>
    <property type="match status" value="1"/>
</dbReference>
<name>A0A1Y2C166_9FUNG</name>
<dbReference type="CDD" id="cd22453">
    <property type="entry name" value="KH-I_MUG60_like"/>
    <property type="match status" value="1"/>
</dbReference>
<dbReference type="InterPro" id="IPR004088">
    <property type="entry name" value="KH_dom_type_1"/>
</dbReference>
<gene>
    <name evidence="6" type="ORF">BCR33DRAFT_852648</name>
</gene>
<dbReference type="SMART" id="SM00322">
    <property type="entry name" value="KH"/>
    <property type="match status" value="3"/>
</dbReference>
<dbReference type="Proteomes" id="UP000193642">
    <property type="component" value="Unassembled WGS sequence"/>
</dbReference>
<comment type="caution">
    <text evidence="6">The sequence shown here is derived from an EMBL/GenBank/DDBJ whole genome shotgun (WGS) entry which is preliminary data.</text>
</comment>
<dbReference type="SUPFAM" id="SSF47769">
    <property type="entry name" value="SAM/Pointed domain"/>
    <property type="match status" value="1"/>
</dbReference>
<sequence>MESTLTFSISGLGLSESHVTSLCLRVVESNVRSSVSCSNSLVSVRLDGPVDAVIRARTKLLSKNPALTQVSLKTNKRLILNHLDEMKADVKQSLAAIMSLSNTQITCQDSAPASSPSCSLADRMDVEIMGTWLDIESHARIQTLVYLDKLNGFTCRTLDLPFDCYPLIVGRRRALLNRIMEDSGGANIYLPTSLVHCFSLDSNVPKNSVSITGPADIVDVAIGKIQHLLVTKKQSLIHKKTHLLRRKIDWLITSQLQRLHKIMYDNGVHLQIPPLGSPMTTIDVIGDNVVYIERAIRALMELVCQFYIAVVTVDPGTPGASLVATKNALARITLTTRCEIMTSSLGLELYGTEVAVKAGVMQLYELGTLTTHIREVKFHLELSLEHKEFINGKKSGKINKITKGCGCNIVFHEDLNEYNMVIDVSHSSVRDAMEGLKMLEDELPAEMSFFIPEAYHKRIIGVGGKNIQRIMKKYGVYVKFSNAEEFALLGGYHENKDNVIARTPAKNAENLDLLKESVFEVVAFQSDVTGTVSIPRVLHRSVKGMHGLVVSGIERGFGVKVCWPDKESGSDDVKVIGPEVQVFQAKAELLNLVPDVNSFPIPYTKQAVQEVNADEFQKYFKERLLRELGAEVYVNIPTESESTPDSTTTTPNTSEITFIVYTRRGSDNWDFVKQTILSYLETKHVPTKIQSSPEKSTPSFAKLSPPKTYDSFQHFNSKLLSTSSPAQDFGYATSYSLFEPPQSVPPPLMQQYSTSANLKNVFEGVGATPIMSSQTPPLPPPRIQTSNAPNLQFRPPFIGSGPGASGFGDQGQQRWPQNTGSAFVGMGAGGNADFYHGMFGQNELNTPGGPRSAASENVTGPFIAFPDYQQSPSAADDGHSPRLLEQFGGLSLARTLSSSGTAAGNEPGRRAVSKLSIGESEADNENVTFGPNTIHQLLYNTDSNFDPLQVFLSSLDLSSHVVSFKAQHIDLDILLALSDTDLMKAGVKAFGARKRLMNAIRRFNQEKFNRHSSQQFTTSISNTPPSVRRQQVQQQLQQQQQQQQSPLIHQQHLQQQFQQQPQQQQQQPPQGQSSFIYNMQQQQQQSNHPVQGPGGLLTPSATMFDFSMVQGGGNMVGQPQQKQQQQFQQQQYPQPSPTQSRMMPPPGLMMGQPATHLQHTQQYMLQQQQQPQQQQQQFQQQYQQQYPQLGNPVNLQGLPQQSGVPSSPMGPSYSNAGLNDNNRKNNRA</sequence>
<keyword evidence="3" id="KW-0694">RNA-binding</keyword>
<dbReference type="EMBL" id="MCGO01000034">
    <property type="protein sequence ID" value="ORY40778.1"/>
    <property type="molecule type" value="Genomic_DNA"/>
</dbReference>
<dbReference type="PANTHER" id="PTHR10627">
    <property type="entry name" value="SCP160"/>
    <property type="match status" value="1"/>
</dbReference>
<proteinExistence type="inferred from homology"/>
<dbReference type="CDD" id="cd00105">
    <property type="entry name" value="KH-I"/>
    <property type="match status" value="1"/>
</dbReference>
<dbReference type="InterPro" id="IPR036612">
    <property type="entry name" value="KH_dom_type_1_sf"/>
</dbReference>
<evidence type="ECO:0000256" key="2">
    <source>
        <dbReference type="ARBA" id="ARBA00022737"/>
    </source>
</evidence>
<feature type="compositionally biased region" description="Low complexity" evidence="4">
    <location>
        <begin position="1161"/>
        <end position="1188"/>
    </location>
</feature>
<dbReference type="OrthoDB" id="271862at2759"/>
<dbReference type="AlphaFoldDB" id="A0A1Y2C166"/>
<evidence type="ECO:0000256" key="4">
    <source>
        <dbReference type="SAM" id="MobiDB-lite"/>
    </source>
</evidence>
<dbReference type="Pfam" id="PF00013">
    <property type="entry name" value="KH_1"/>
    <property type="match status" value="1"/>
</dbReference>
<feature type="compositionally biased region" description="Polar residues" evidence="4">
    <location>
        <begin position="1191"/>
        <end position="1205"/>
    </location>
</feature>
<evidence type="ECO:0000256" key="1">
    <source>
        <dbReference type="ARBA" id="ARBA00007662"/>
    </source>
</evidence>
<feature type="region of interest" description="Disordered" evidence="4">
    <location>
        <begin position="1007"/>
        <end position="1228"/>
    </location>
</feature>
<dbReference type="InterPro" id="IPR013761">
    <property type="entry name" value="SAM/pointed_sf"/>
</dbReference>
<evidence type="ECO:0000313" key="7">
    <source>
        <dbReference type="Proteomes" id="UP000193642"/>
    </source>
</evidence>
<dbReference type="GO" id="GO:0005737">
    <property type="term" value="C:cytoplasm"/>
    <property type="evidence" value="ECO:0007669"/>
    <property type="project" value="TreeGrafter"/>
</dbReference>
<evidence type="ECO:0000259" key="5">
    <source>
        <dbReference type="PROSITE" id="PS50105"/>
    </source>
</evidence>
<protein>
    <recommendedName>
        <fullName evidence="5">SAM domain-containing protein</fullName>
    </recommendedName>
</protein>
<feature type="compositionally biased region" description="Polar residues" evidence="4">
    <location>
        <begin position="1011"/>
        <end position="1029"/>
    </location>
</feature>
<keyword evidence="2" id="KW-0677">Repeat</keyword>
<keyword evidence="7" id="KW-1185">Reference proteome</keyword>
<dbReference type="InterPro" id="IPR004087">
    <property type="entry name" value="KH_dom"/>
</dbReference>
<evidence type="ECO:0000256" key="3">
    <source>
        <dbReference type="PROSITE-ProRule" id="PRU00117"/>
    </source>
</evidence>